<dbReference type="InterPro" id="IPR040498">
    <property type="entry name" value="PriA_CRR"/>
</dbReference>
<dbReference type="Gene3D" id="3.40.1440.60">
    <property type="entry name" value="PriA, 3(prime) DNA-binding domain"/>
    <property type="match status" value="1"/>
</dbReference>
<dbReference type="GO" id="GO:0003677">
    <property type="term" value="F:DNA binding"/>
    <property type="evidence" value="ECO:0007669"/>
    <property type="project" value="UniProtKB-UniRule"/>
</dbReference>
<comment type="function">
    <text evidence="12">Initiates the restart of stalled replication forks, which reloads the replicative helicase on sites other than the origin of replication. Recognizes and binds to abandoned replication forks and remodels them to uncover a helicase loading site. Promotes assembly of the primosome at these replication forks.</text>
</comment>
<dbReference type="GO" id="GO:0006310">
    <property type="term" value="P:DNA recombination"/>
    <property type="evidence" value="ECO:0007669"/>
    <property type="project" value="InterPro"/>
</dbReference>
<comment type="similarity">
    <text evidence="12">Belongs to the helicase family. PriA subfamily.</text>
</comment>
<evidence type="ECO:0000256" key="7">
    <source>
        <dbReference type="ARBA" id="ARBA00022833"/>
    </source>
</evidence>
<comment type="subunit">
    <text evidence="12">Component of the replication restart primosome.</text>
</comment>
<feature type="binding site" evidence="12">
    <location>
        <position position="454"/>
    </location>
    <ligand>
        <name>Zn(2+)</name>
        <dbReference type="ChEBI" id="CHEBI:29105"/>
        <label>2</label>
    </ligand>
</feature>
<sequence>MSIARVLVTQPIDKNYDYLIPENMDIEAGDYVLVPLGPRQVIGVVWELGEAEVVSKKLKSILRKYDLPPMTKLTREFIDWVARYNMIERGHVLKMAVPIKEAFEEVKPLIAYAMINVNYKGNEKQNRIIEFLSDNRSRKLSEITEAANVSAAIVKTLEKNGVLKAVEIRAPSPCRSPDFNHGQKALTDTQGEIAEKLVSRIQSGGYEGFMLDGVTGSGKTETYFEAVAEALKKNKQVVILLPEIALSNAFIDRFKSRFGCAPALWHSSLTPAQRRNTWRGIASGETRVIVGARSALFLPYPDLGLLIVDEEHDGAFKQEENGIYNARDMAVVRANLAGIPIILVSATPSLETMQNVWAGKYTHLEIPSRYGNASKPEIKVVDLRIDKPERQHFISPSLKEAIARNIEKGEQALLFLNRRGYAPLTLCRTCGYRFECPRCTSWLVEHKKIGKLQCHHCGYDMRIPDECPSCHDTNSLAACGPGVERIAEEVKEYFPEARTLILASDVTDTHEKITDALQSIHDHQVDIIIGTQIIAKGHHFPRLTCVGIIDADLGLSGGDLRATEKSFHLLHQVAGRAGREKLKGEVYIQTFNPEHRVMQTLAEDDRDGFLQVEAQEREKAHMPPFTRLAALIFAGTNEGQVKAVAEDVVRKAPRVEGIGVLGPAQAQMYRIRGRYRYRVLIRAEKNLNLQKYLSEWLDPIKIPSNVKLAVDIDPQSFL</sequence>
<keyword evidence="6 12" id="KW-0347">Helicase</keyword>
<dbReference type="InterPro" id="IPR027417">
    <property type="entry name" value="P-loop_NTPase"/>
</dbReference>
<evidence type="ECO:0000256" key="9">
    <source>
        <dbReference type="ARBA" id="ARBA00023125"/>
    </source>
</evidence>
<dbReference type="Proteomes" id="UP000249739">
    <property type="component" value="Unassembled WGS sequence"/>
</dbReference>
<reference evidence="14 15" key="1">
    <citation type="submission" date="2017-08" db="EMBL/GenBank/DDBJ databases">
        <title>Infants hospitalized years apart are colonized by the same room-sourced microbial strains.</title>
        <authorList>
            <person name="Brooks B."/>
            <person name="Olm M.R."/>
            <person name="Firek B.A."/>
            <person name="Baker R."/>
            <person name="Thomas B.C."/>
            <person name="Morowitz M.J."/>
            <person name="Banfield J.F."/>
        </authorList>
    </citation>
    <scope>NUCLEOTIDE SEQUENCE [LARGE SCALE GENOMIC DNA]</scope>
    <source>
        <strain evidence="14">S2_006_000_R2_64</strain>
    </source>
</reference>
<evidence type="ECO:0000313" key="15">
    <source>
        <dbReference type="Proteomes" id="UP000249739"/>
    </source>
</evidence>
<feature type="binding site" evidence="12">
    <location>
        <position position="457"/>
    </location>
    <ligand>
        <name>Zn(2+)</name>
        <dbReference type="ChEBI" id="CHEBI:29105"/>
        <label>2</label>
    </ligand>
</feature>
<dbReference type="SMART" id="SM00487">
    <property type="entry name" value="DEXDc"/>
    <property type="match status" value="1"/>
</dbReference>
<evidence type="ECO:0000256" key="8">
    <source>
        <dbReference type="ARBA" id="ARBA00022840"/>
    </source>
</evidence>
<keyword evidence="9 12" id="KW-0238">DNA-binding</keyword>
<dbReference type="InterPro" id="IPR001650">
    <property type="entry name" value="Helicase_C-like"/>
</dbReference>
<dbReference type="PANTHER" id="PTHR30580:SF0">
    <property type="entry name" value="PRIMOSOMAL PROTEIN N"/>
    <property type="match status" value="1"/>
</dbReference>
<evidence type="ECO:0000256" key="2">
    <source>
        <dbReference type="ARBA" id="ARBA00022705"/>
    </source>
</evidence>
<feature type="binding site" evidence="12">
    <location>
        <position position="427"/>
    </location>
    <ligand>
        <name>Zn(2+)</name>
        <dbReference type="ChEBI" id="CHEBI:29105"/>
        <label>1</label>
    </ligand>
</feature>
<dbReference type="InterPro" id="IPR005259">
    <property type="entry name" value="PriA"/>
</dbReference>
<evidence type="ECO:0000256" key="5">
    <source>
        <dbReference type="ARBA" id="ARBA00022801"/>
    </source>
</evidence>
<dbReference type="SMART" id="SM00490">
    <property type="entry name" value="HELICc"/>
    <property type="match status" value="1"/>
</dbReference>
<keyword evidence="7 12" id="KW-0862">Zinc</keyword>
<dbReference type="EMBL" id="QFOT01000005">
    <property type="protein sequence ID" value="PZP57236.1"/>
    <property type="molecule type" value="Genomic_DNA"/>
</dbReference>
<comment type="catalytic activity">
    <reaction evidence="11 12">
        <text>ATP + H2O = ADP + phosphate + H(+)</text>
        <dbReference type="Rhea" id="RHEA:13065"/>
        <dbReference type="ChEBI" id="CHEBI:15377"/>
        <dbReference type="ChEBI" id="CHEBI:15378"/>
        <dbReference type="ChEBI" id="CHEBI:30616"/>
        <dbReference type="ChEBI" id="CHEBI:43474"/>
        <dbReference type="ChEBI" id="CHEBI:456216"/>
        <dbReference type="EC" id="5.6.2.4"/>
    </reaction>
</comment>
<evidence type="ECO:0000256" key="4">
    <source>
        <dbReference type="ARBA" id="ARBA00022741"/>
    </source>
</evidence>
<evidence type="ECO:0000256" key="3">
    <source>
        <dbReference type="ARBA" id="ARBA00022723"/>
    </source>
</evidence>
<keyword evidence="3 12" id="KW-0479">Metal-binding</keyword>
<protein>
    <recommendedName>
        <fullName evidence="12">Replication restart protein PriA</fullName>
    </recommendedName>
    <alternativeName>
        <fullName evidence="12">ATP-dependent DNA helicase PriA</fullName>
        <ecNumber evidence="12">5.6.2.4</ecNumber>
    </alternativeName>
    <alternativeName>
        <fullName evidence="12">DNA 3'-5' helicase PriA</fullName>
    </alternativeName>
</protein>
<evidence type="ECO:0000256" key="10">
    <source>
        <dbReference type="ARBA" id="ARBA00023235"/>
    </source>
</evidence>
<comment type="cofactor">
    <cofactor evidence="12">
        <name>Zn(2+)</name>
        <dbReference type="ChEBI" id="CHEBI:29105"/>
    </cofactor>
    <text evidence="12">Binds 2 zinc ions per subunit.</text>
</comment>
<evidence type="ECO:0000313" key="14">
    <source>
        <dbReference type="EMBL" id="PZP57236.1"/>
    </source>
</evidence>
<evidence type="ECO:0000256" key="12">
    <source>
        <dbReference type="HAMAP-Rule" id="MF_00983"/>
    </source>
</evidence>
<dbReference type="GO" id="GO:0006269">
    <property type="term" value="P:DNA replication, synthesis of primer"/>
    <property type="evidence" value="ECO:0007669"/>
    <property type="project" value="UniProtKB-KW"/>
</dbReference>
<dbReference type="PROSITE" id="PS51192">
    <property type="entry name" value="HELICASE_ATP_BIND_1"/>
    <property type="match status" value="1"/>
</dbReference>
<comment type="catalytic activity">
    <reaction evidence="12">
        <text>Couples ATP hydrolysis with the unwinding of duplex DNA by translocating in the 3'-5' direction.</text>
        <dbReference type="EC" id="5.6.2.4"/>
    </reaction>
</comment>
<dbReference type="GO" id="GO:1990077">
    <property type="term" value="C:primosome complex"/>
    <property type="evidence" value="ECO:0007669"/>
    <property type="project" value="UniProtKB-UniRule"/>
</dbReference>
<dbReference type="PANTHER" id="PTHR30580">
    <property type="entry name" value="PRIMOSOMAL PROTEIN N"/>
    <property type="match status" value="1"/>
</dbReference>
<keyword evidence="2 12" id="KW-0235">DNA replication</keyword>
<dbReference type="AlphaFoldDB" id="A0A2W5HGC9"/>
<feature type="binding site" evidence="12">
    <location>
        <position position="439"/>
    </location>
    <ligand>
        <name>Zn(2+)</name>
        <dbReference type="ChEBI" id="CHEBI:29105"/>
        <label>2</label>
    </ligand>
</feature>
<feature type="domain" description="Helicase ATP-binding" evidence="13">
    <location>
        <begin position="200"/>
        <end position="366"/>
    </location>
</feature>
<feature type="binding site" evidence="12">
    <location>
        <position position="430"/>
    </location>
    <ligand>
        <name>Zn(2+)</name>
        <dbReference type="ChEBI" id="CHEBI:29105"/>
        <label>1</label>
    </ligand>
</feature>
<keyword evidence="1 12" id="KW-0639">Primosome</keyword>
<dbReference type="Pfam" id="PF00271">
    <property type="entry name" value="Helicase_C"/>
    <property type="match status" value="1"/>
</dbReference>
<dbReference type="InterPro" id="IPR041236">
    <property type="entry name" value="PriA_C"/>
</dbReference>
<dbReference type="Gene3D" id="3.40.50.300">
    <property type="entry name" value="P-loop containing nucleotide triphosphate hydrolases"/>
    <property type="match status" value="2"/>
</dbReference>
<proteinExistence type="inferred from homology"/>
<dbReference type="Pfam" id="PF00270">
    <property type="entry name" value="DEAD"/>
    <property type="match status" value="1"/>
</dbReference>
<keyword evidence="10 12" id="KW-0413">Isomerase</keyword>
<dbReference type="EC" id="5.6.2.4" evidence="12"/>
<dbReference type="InterPro" id="IPR041222">
    <property type="entry name" value="PriA_3primeBD"/>
</dbReference>
<dbReference type="Pfam" id="PF17764">
    <property type="entry name" value="PriA_3primeBD"/>
    <property type="match status" value="1"/>
</dbReference>
<dbReference type="Pfam" id="PF18074">
    <property type="entry name" value="PriA_C"/>
    <property type="match status" value="1"/>
</dbReference>
<organism evidence="14 15">
    <name type="scientific">Micavibrio aeruginosavorus</name>
    <dbReference type="NCBI Taxonomy" id="349221"/>
    <lineage>
        <taxon>Bacteria</taxon>
        <taxon>Pseudomonadati</taxon>
        <taxon>Bdellovibrionota</taxon>
        <taxon>Bdellovibrionia</taxon>
        <taxon>Bdellovibrionales</taxon>
        <taxon>Pseudobdellovibrionaceae</taxon>
        <taxon>Micavibrio</taxon>
    </lineage>
</organism>
<gene>
    <name evidence="12" type="primary">priA</name>
    <name evidence="14" type="ORF">DI586_01135</name>
</gene>
<dbReference type="InterPro" id="IPR042115">
    <property type="entry name" value="PriA_3primeBD_sf"/>
</dbReference>
<evidence type="ECO:0000259" key="13">
    <source>
        <dbReference type="PROSITE" id="PS51192"/>
    </source>
</evidence>
<accession>A0A2W5HGC9</accession>
<dbReference type="NCBIfam" id="NF004070">
    <property type="entry name" value="PRK05580.2-2"/>
    <property type="match status" value="1"/>
</dbReference>
<dbReference type="GO" id="GO:0043138">
    <property type="term" value="F:3'-5' DNA helicase activity"/>
    <property type="evidence" value="ECO:0007669"/>
    <property type="project" value="UniProtKB-EC"/>
</dbReference>
<feature type="binding site" evidence="12">
    <location>
        <position position="467"/>
    </location>
    <ligand>
        <name>Zn(2+)</name>
        <dbReference type="ChEBI" id="CHEBI:29105"/>
        <label>1</label>
    </ligand>
</feature>
<dbReference type="CDD" id="cd17929">
    <property type="entry name" value="DEXHc_priA"/>
    <property type="match status" value="1"/>
</dbReference>
<dbReference type="InterPro" id="IPR011545">
    <property type="entry name" value="DEAD/DEAH_box_helicase_dom"/>
</dbReference>
<keyword evidence="5 12" id="KW-0378">Hydrolase</keyword>
<keyword evidence="8 12" id="KW-0067">ATP-binding</keyword>
<evidence type="ECO:0000256" key="6">
    <source>
        <dbReference type="ARBA" id="ARBA00022806"/>
    </source>
</evidence>
<dbReference type="GO" id="GO:0008270">
    <property type="term" value="F:zinc ion binding"/>
    <property type="evidence" value="ECO:0007669"/>
    <property type="project" value="UniProtKB-UniRule"/>
</dbReference>
<dbReference type="FunFam" id="3.40.50.300:FF:000489">
    <property type="entry name" value="Primosome assembly protein PriA"/>
    <property type="match status" value="1"/>
</dbReference>
<evidence type="ECO:0000256" key="11">
    <source>
        <dbReference type="ARBA" id="ARBA00048988"/>
    </source>
</evidence>
<dbReference type="GO" id="GO:0006270">
    <property type="term" value="P:DNA replication initiation"/>
    <property type="evidence" value="ECO:0007669"/>
    <property type="project" value="TreeGrafter"/>
</dbReference>
<name>A0A2W5HGC9_9BACT</name>
<dbReference type="InterPro" id="IPR014001">
    <property type="entry name" value="Helicase_ATP-bd"/>
</dbReference>
<evidence type="ECO:0000256" key="1">
    <source>
        <dbReference type="ARBA" id="ARBA00022515"/>
    </source>
</evidence>
<dbReference type="GO" id="GO:0016887">
    <property type="term" value="F:ATP hydrolysis activity"/>
    <property type="evidence" value="ECO:0007669"/>
    <property type="project" value="RHEA"/>
</dbReference>
<keyword evidence="4 12" id="KW-0547">Nucleotide-binding</keyword>
<dbReference type="Pfam" id="PF18319">
    <property type="entry name" value="Zn_ribbon_PriA"/>
    <property type="match status" value="1"/>
</dbReference>
<dbReference type="HAMAP" id="MF_00983">
    <property type="entry name" value="PriA"/>
    <property type="match status" value="1"/>
</dbReference>
<feature type="binding site" evidence="12">
    <location>
        <position position="470"/>
    </location>
    <ligand>
        <name>Zn(2+)</name>
        <dbReference type="ChEBI" id="CHEBI:29105"/>
        <label>1</label>
    </ligand>
</feature>
<dbReference type="NCBIfam" id="TIGR00595">
    <property type="entry name" value="priA"/>
    <property type="match status" value="1"/>
</dbReference>
<feature type="binding site" evidence="12">
    <location>
        <position position="436"/>
    </location>
    <ligand>
        <name>Zn(2+)</name>
        <dbReference type="ChEBI" id="CHEBI:29105"/>
        <label>2</label>
    </ligand>
</feature>
<dbReference type="GO" id="GO:0005524">
    <property type="term" value="F:ATP binding"/>
    <property type="evidence" value="ECO:0007669"/>
    <property type="project" value="UniProtKB-UniRule"/>
</dbReference>
<dbReference type="SUPFAM" id="SSF52540">
    <property type="entry name" value="P-loop containing nucleoside triphosphate hydrolases"/>
    <property type="match status" value="2"/>
</dbReference>
<comment type="caution">
    <text evidence="14">The sequence shown here is derived from an EMBL/GenBank/DDBJ whole genome shotgun (WGS) entry which is preliminary data.</text>
</comment>
<dbReference type="GO" id="GO:0006302">
    <property type="term" value="P:double-strand break repair"/>
    <property type="evidence" value="ECO:0007669"/>
    <property type="project" value="InterPro"/>
</dbReference>